<name>A0A547PE35_9SPHN</name>
<organism evidence="3 4">
    <name type="scientific">Erythrobacter insulae</name>
    <dbReference type="NCBI Taxonomy" id="2584124"/>
    <lineage>
        <taxon>Bacteria</taxon>
        <taxon>Pseudomonadati</taxon>
        <taxon>Pseudomonadota</taxon>
        <taxon>Alphaproteobacteria</taxon>
        <taxon>Sphingomonadales</taxon>
        <taxon>Erythrobacteraceae</taxon>
        <taxon>Erythrobacter/Porphyrobacter group</taxon>
        <taxon>Erythrobacter</taxon>
    </lineage>
</organism>
<dbReference type="Pfam" id="PF11739">
    <property type="entry name" value="YdbH-like"/>
    <property type="match status" value="1"/>
</dbReference>
<accession>A0A547PE35</accession>
<keyword evidence="2" id="KW-1133">Transmembrane helix</keyword>
<evidence type="ECO:0000256" key="1">
    <source>
        <dbReference type="SAM" id="MobiDB-lite"/>
    </source>
</evidence>
<gene>
    <name evidence="3" type="ORF">FGU71_11365</name>
</gene>
<feature type="region of interest" description="Disordered" evidence="1">
    <location>
        <begin position="1089"/>
        <end position="1135"/>
    </location>
</feature>
<keyword evidence="2" id="KW-0812">Transmembrane</keyword>
<reference evidence="3 4" key="1">
    <citation type="submission" date="2019-06" db="EMBL/GenBank/DDBJ databases">
        <title>Erythrobacter insulae sp. nov., isolated from a tidal flat.</title>
        <authorList>
            <person name="Yoon J.-H."/>
        </authorList>
    </citation>
    <scope>NUCLEOTIDE SEQUENCE [LARGE SCALE GENOMIC DNA]</scope>
    <source>
        <strain evidence="3 4">JBTF-M21</strain>
    </source>
</reference>
<feature type="transmembrane region" description="Helical" evidence="2">
    <location>
        <begin position="77"/>
        <end position="96"/>
    </location>
</feature>
<comment type="caution">
    <text evidence="3">The sequence shown here is derived from an EMBL/GenBank/DDBJ whole genome shotgun (WGS) entry which is preliminary data.</text>
</comment>
<dbReference type="AlphaFoldDB" id="A0A547PE35"/>
<protein>
    <submittedName>
        <fullName evidence="3">Uncharacterized protein</fullName>
    </submittedName>
</protein>
<evidence type="ECO:0000313" key="3">
    <source>
        <dbReference type="EMBL" id="TRD12403.1"/>
    </source>
</evidence>
<dbReference type="Proteomes" id="UP000316343">
    <property type="component" value="Unassembled WGS sequence"/>
</dbReference>
<evidence type="ECO:0000256" key="2">
    <source>
        <dbReference type="SAM" id="Phobius"/>
    </source>
</evidence>
<dbReference type="EMBL" id="VHJK01000001">
    <property type="protein sequence ID" value="TRD12403.1"/>
    <property type="molecule type" value="Genomic_DNA"/>
</dbReference>
<proteinExistence type="predicted"/>
<keyword evidence="2" id="KW-0472">Membrane</keyword>
<dbReference type="InterPro" id="IPR021730">
    <property type="entry name" value="YdbH"/>
</dbReference>
<dbReference type="OrthoDB" id="7597031at2"/>
<sequence length="1135" mass="120223">MPASLPESEAGRAAPDGSFPKSKLSVASANLSPRDYPFTSLPLRSDTRKCASAMASANDTIKPARPHRISLPRKRRWRALALILILMGAGFVATWISRERIAGNIIQEELDRLGLPATYEIVSITPQKQLLRNLIVGNPNRPDLLIEEVVVNLEYGLAGPAVGQIEIVKPRLYATFRGGEFSLGSLDPVLFSDSEEPPALPQFDVVLRDGRALVESDFGAVGAKFTGSGRLDDGFNGKLAITAPNAGVAGCNVETATAYGDVTTKDGVPSFVGPLRLRGLDCQGGTLKTFDASADLALTQDLSGAGGTVTLAADALDFANGGAAMLSGDVVFSWDEGGLNLRHDLLADQIRTDYGNFDEARLDGAFRSEPGFARSDWDANVTGRGLNLAGGANAMIEEAKAGSAETLLAPLIAKFQRNFTQASSDANLAAAFTLRQTEDATTFVIPEGRLQSGSGETLLALSRVSWIRSDAGARLSGNFVTGGRGLPRVNGRMEQSRGGSLALRIAMAEFAQGSDRISIPRLQVTQRQDGNVTFGGAAVVGGAIPGGSITALEIPIEGEWNNTSGLILGRQCLDLRFGGLNVYDLAIEGSAISVCPEQGAPMIRFTDTLTVNAAARDVQFTGVLAGSPTELSAGAIAIAYPGSFALQDARVVLGAEESSMQLHSSSIEGNFDTLGGTFSGANAALDFVPLDLSEASGLWAYRDNALVIEDGAFELSERIEGEARFEPLTGRAAMMSLLGNELKAHADLTHSGSGRLITRINLIHDLGQGIGVATIDVPGVIFDDRLRPEDLSNLVKGVIANANGTVSGEGRIRWSEDSITSEGTFGTEELDLAAAFGPIDGLRGEIRFTDLINLTTAPAQTLEIGSMNPGIEVLAGRVQYSLTNGELISVEDARWPFMGGELILRPVDIRYGTPGSQLYVLEIVGLDAETFIAQMELSNLSATGTFDGAVPILFDDQGNGTIGAGLLLSRAPGGNVSYIGELTYEDMGAITNFAFQSLKSLDYTQMSIGLDGSLAGEIITSFKIDGVRQGAGANQNLFTRQLSKLPIRFNVNVRSENFYQLATMVQSFFDPDYLGNPVDRGLFDVEGQRFSPANPFVEPQPSAPGPSENVQDTPALNLRRGDETPVQPVESDEDL</sequence>
<keyword evidence="4" id="KW-1185">Reference proteome</keyword>
<feature type="region of interest" description="Disordered" evidence="1">
    <location>
        <begin position="1"/>
        <end position="26"/>
    </location>
</feature>
<evidence type="ECO:0000313" key="4">
    <source>
        <dbReference type="Proteomes" id="UP000316343"/>
    </source>
</evidence>